<protein>
    <submittedName>
        <fullName evidence="2">Uncharacterized protein</fullName>
    </submittedName>
</protein>
<dbReference type="AlphaFoldDB" id="A0A420Y028"/>
<sequence>MDAVCTDGVAGPTGEGDDCSVVHVASTVAVSDGAATVTTEIRGKPVHNVEVKGDGPDGMDTARTDTAGKEADDEGKLADGNKDWSSPELEISDPVVAPPRIDSRLATALTDWLLVLVAVVVHGLVSPEGEMMETDRKIEVMTLLKGLPPAELGWPRGVDDEGTVGEAVTVTIDGLDGETDSVTITMDWAVDAIAAVEVDDED</sequence>
<keyword evidence="3" id="KW-1185">Reference proteome</keyword>
<gene>
    <name evidence="2" type="ORF">DL546_001464</name>
</gene>
<evidence type="ECO:0000313" key="2">
    <source>
        <dbReference type="EMBL" id="RKU41285.1"/>
    </source>
</evidence>
<comment type="caution">
    <text evidence="2">The sequence shown here is derived from an EMBL/GenBank/DDBJ whole genome shotgun (WGS) entry which is preliminary data.</text>
</comment>
<evidence type="ECO:0000256" key="1">
    <source>
        <dbReference type="SAM" id="MobiDB-lite"/>
    </source>
</evidence>
<dbReference type="Proteomes" id="UP000275385">
    <property type="component" value="Unassembled WGS sequence"/>
</dbReference>
<reference evidence="2 3" key="1">
    <citation type="submission" date="2018-08" db="EMBL/GenBank/DDBJ databases">
        <title>Draft genome of the lignicolous fungus Coniochaeta pulveracea.</title>
        <authorList>
            <person name="Borstlap C.J."/>
            <person name="De Witt R.N."/>
            <person name="Botha A."/>
            <person name="Volschenk H."/>
        </authorList>
    </citation>
    <scope>NUCLEOTIDE SEQUENCE [LARGE SCALE GENOMIC DNA]</scope>
    <source>
        <strain evidence="2 3">CAB683</strain>
    </source>
</reference>
<accession>A0A420Y028</accession>
<organism evidence="2 3">
    <name type="scientific">Coniochaeta pulveracea</name>
    <dbReference type="NCBI Taxonomy" id="177199"/>
    <lineage>
        <taxon>Eukaryota</taxon>
        <taxon>Fungi</taxon>
        <taxon>Dikarya</taxon>
        <taxon>Ascomycota</taxon>
        <taxon>Pezizomycotina</taxon>
        <taxon>Sordariomycetes</taxon>
        <taxon>Sordariomycetidae</taxon>
        <taxon>Coniochaetales</taxon>
        <taxon>Coniochaetaceae</taxon>
        <taxon>Coniochaeta</taxon>
    </lineage>
</organism>
<feature type="compositionally biased region" description="Basic and acidic residues" evidence="1">
    <location>
        <begin position="47"/>
        <end position="82"/>
    </location>
</feature>
<dbReference type="EMBL" id="QVQW01000078">
    <property type="protein sequence ID" value="RKU41285.1"/>
    <property type="molecule type" value="Genomic_DNA"/>
</dbReference>
<proteinExistence type="predicted"/>
<evidence type="ECO:0000313" key="3">
    <source>
        <dbReference type="Proteomes" id="UP000275385"/>
    </source>
</evidence>
<name>A0A420Y028_9PEZI</name>
<feature type="region of interest" description="Disordered" evidence="1">
    <location>
        <begin position="47"/>
        <end position="91"/>
    </location>
</feature>